<reference evidence="1 2" key="1">
    <citation type="journal article" date="2013" name="Int. J. Syst. Evol. Microbiol.">
        <title>Tumebacillus flagellatus sp. nov., an alpha-amylase/pullulanase-producing bacterium isolated from cassava wastewater.</title>
        <authorList>
            <person name="Wang Q."/>
            <person name="Xie N."/>
            <person name="Qin Y."/>
            <person name="Shen N."/>
            <person name="Zhu J."/>
            <person name="Mi H."/>
            <person name="Huang R."/>
        </authorList>
    </citation>
    <scope>NUCLEOTIDE SEQUENCE [LARGE SCALE GENOMIC DNA]</scope>
    <source>
        <strain evidence="1 2">GST4</strain>
    </source>
</reference>
<evidence type="ECO:0008006" key="3">
    <source>
        <dbReference type="Google" id="ProtNLM"/>
    </source>
</evidence>
<protein>
    <recommendedName>
        <fullName evidence="3">Tetratricopeptide repeat protein</fullName>
    </recommendedName>
</protein>
<dbReference type="InterPro" id="IPR011990">
    <property type="entry name" value="TPR-like_helical_dom_sf"/>
</dbReference>
<gene>
    <name evidence="1" type="ORF">EL26_20890</name>
</gene>
<organism evidence="1 2">
    <name type="scientific">Tumebacillus flagellatus</name>
    <dbReference type="NCBI Taxonomy" id="1157490"/>
    <lineage>
        <taxon>Bacteria</taxon>
        <taxon>Bacillati</taxon>
        <taxon>Bacillota</taxon>
        <taxon>Bacilli</taxon>
        <taxon>Bacillales</taxon>
        <taxon>Alicyclobacillaceae</taxon>
        <taxon>Tumebacillus</taxon>
    </lineage>
</organism>
<name>A0A074LLF1_9BACL</name>
<dbReference type="STRING" id="1157490.EL26_20890"/>
<dbReference type="Gene3D" id="1.25.40.10">
    <property type="entry name" value="Tetratricopeptide repeat domain"/>
    <property type="match status" value="1"/>
</dbReference>
<comment type="caution">
    <text evidence="1">The sequence shown here is derived from an EMBL/GenBank/DDBJ whole genome shotgun (WGS) entry which is preliminary data.</text>
</comment>
<dbReference type="RefSeq" id="WP_038093239.1">
    <property type="nucleotide sequence ID" value="NZ_JMIR01000038.1"/>
</dbReference>
<proteinExistence type="predicted"/>
<dbReference type="AlphaFoldDB" id="A0A074LLF1"/>
<evidence type="ECO:0000313" key="2">
    <source>
        <dbReference type="Proteomes" id="UP000027931"/>
    </source>
</evidence>
<dbReference type="Proteomes" id="UP000027931">
    <property type="component" value="Unassembled WGS sequence"/>
</dbReference>
<dbReference type="EMBL" id="JMIR01000038">
    <property type="protein sequence ID" value="KEO81395.1"/>
    <property type="molecule type" value="Genomic_DNA"/>
</dbReference>
<accession>A0A074LLF1</accession>
<sequence length="189" mass="21470">MKQPTSVHAFLKTQAGQQLLLLLLEQSVSNAVHHINPVEREIITREYGDDLAVDQDLELLLDHLSLVRVVSSLNRHAEESLINYWGSDDGEVFLADSRRYTADALRIAPDSHPEQGRAYKNLAYLLLTRNKVSSACQYIQKALTIFQQNRLAEQIEELLEMLSTRTEDECKLTQENVAAVLQKLEVELS</sequence>
<evidence type="ECO:0000313" key="1">
    <source>
        <dbReference type="EMBL" id="KEO81395.1"/>
    </source>
</evidence>
<keyword evidence="2" id="KW-1185">Reference proteome</keyword>
<dbReference type="SUPFAM" id="SSF48452">
    <property type="entry name" value="TPR-like"/>
    <property type="match status" value="1"/>
</dbReference>